<organism evidence="2 3">
    <name type="scientific">Arachidicoccus ginsenosidivorans</name>
    <dbReference type="NCBI Taxonomy" id="496057"/>
    <lineage>
        <taxon>Bacteria</taxon>
        <taxon>Pseudomonadati</taxon>
        <taxon>Bacteroidota</taxon>
        <taxon>Chitinophagia</taxon>
        <taxon>Chitinophagales</taxon>
        <taxon>Chitinophagaceae</taxon>
        <taxon>Arachidicoccus</taxon>
    </lineage>
</organism>
<name>A0A5B8VJD4_9BACT</name>
<proteinExistence type="predicted"/>
<dbReference type="EMBL" id="CP042434">
    <property type="protein sequence ID" value="QEC70706.1"/>
    <property type="molecule type" value="Genomic_DNA"/>
</dbReference>
<dbReference type="KEGG" id="agi:FSB73_02360"/>
<protein>
    <submittedName>
        <fullName evidence="2">DUF2075 domain-containing protein</fullName>
    </submittedName>
</protein>
<sequence>MKGYELCLFDDLSDLIQQLEIKERHFGLCRLVAGYAWPWVSKKNKSLFDIQLDGVELRWNTKTEDWINSENARYEVGCIHTVQGYDLNYVGVIFGPEITFNTQTGLIEVIKSNYKDRTGKDSIKDPQELDRYIKHIYSTMMLRGIKGAFVYVADPALRTYFEKYMDKYDPSIKSNHRVEVPLIQLSVENEQLVEKYASTMYLREEDLQGNSHDFIACQIQKDGSDENGAVALIQIVHEEIVATEQNLSDRSDAKASTAFQWQVAEQHAFYGKENWLPSSLTMSRYVVIRLKNKGGINRTVVGRIEKLLGGVAFNK</sequence>
<dbReference type="AlphaFoldDB" id="A0A5B8VJD4"/>
<reference evidence="2 3" key="1">
    <citation type="journal article" date="2017" name="Int. J. Syst. Evol. Microbiol.">
        <title>Arachidicoccus ginsenosidivorans sp. nov., with ginsenoside-converting activity isolated from ginseng cultivating soil.</title>
        <authorList>
            <person name="Siddiqi M.Z."/>
            <person name="Aslam Z."/>
            <person name="Im W.T."/>
        </authorList>
    </citation>
    <scope>NUCLEOTIDE SEQUENCE [LARGE SCALE GENOMIC DNA]</scope>
    <source>
        <strain evidence="2 3">Gsoil 809</strain>
    </source>
</reference>
<dbReference type="Pfam" id="PF09848">
    <property type="entry name" value="SLFN-g3_helicase"/>
    <property type="match status" value="1"/>
</dbReference>
<evidence type="ECO:0000313" key="2">
    <source>
        <dbReference type="EMBL" id="QEC70706.1"/>
    </source>
</evidence>
<feature type="domain" description="Schlafen group 3-like DNA/RNA helicase" evidence="1">
    <location>
        <begin position="2"/>
        <end position="154"/>
    </location>
</feature>
<accession>A0A5B8VJD4</accession>
<evidence type="ECO:0000259" key="1">
    <source>
        <dbReference type="Pfam" id="PF09848"/>
    </source>
</evidence>
<gene>
    <name evidence="2" type="ORF">FSB73_02360</name>
</gene>
<dbReference type="Proteomes" id="UP000321291">
    <property type="component" value="Chromosome"/>
</dbReference>
<evidence type="ECO:0000313" key="3">
    <source>
        <dbReference type="Proteomes" id="UP000321291"/>
    </source>
</evidence>
<keyword evidence="3" id="KW-1185">Reference proteome</keyword>
<dbReference type="InterPro" id="IPR018647">
    <property type="entry name" value="SLFN_3-like_DNA/RNA_helicase"/>
</dbReference>